<gene>
    <name evidence="1" type="ORF">LSALG_LOCUS16572</name>
</gene>
<evidence type="ECO:0000313" key="2">
    <source>
        <dbReference type="Proteomes" id="UP001177003"/>
    </source>
</evidence>
<accession>A0AA35YMJ2</accession>
<protein>
    <submittedName>
        <fullName evidence="1">Uncharacterized protein</fullName>
    </submittedName>
</protein>
<dbReference type="Proteomes" id="UP001177003">
    <property type="component" value="Chromosome 3"/>
</dbReference>
<name>A0AA35YMJ2_LACSI</name>
<reference evidence="1" key="1">
    <citation type="submission" date="2023-04" db="EMBL/GenBank/DDBJ databases">
        <authorList>
            <person name="Vijverberg K."/>
            <person name="Xiong W."/>
            <person name="Schranz E."/>
        </authorList>
    </citation>
    <scope>NUCLEOTIDE SEQUENCE</scope>
</reference>
<keyword evidence="2" id="KW-1185">Reference proteome</keyword>
<dbReference type="EMBL" id="OX465079">
    <property type="protein sequence ID" value="CAI9276603.1"/>
    <property type="molecule type" value="Genomic_DNA"/>
</dbReference>
<dbReference type="AlphaFoldDB" id="A0AA35YMJ2"/>
<proteinExistence type="predicted"/>
<evidence type="ECO:0000313" key="1">
    <source>
        <dbReference type="EMBL" id="CAI9276603.1"/>
    </source>
</evidence>
<sequence>MIGLARCGRIAFTCMEQRKLMNKWGSILRLDDSLGEDMYKNRICILTTFQRIISEVVKVNGNEPYENEDVIPDNNSFDENIHGEGQFWKSDVIKQKRQLDPVVAAVRRKKNQNFLFVDKEQPTNSKLLSSPTASPVAALQATSATSAIVPITTGLQSPVVVLTVAAQKNVVVPVGFSGGFGWVLGVVDSGDNLLHPPRFSNFRGYEGYSEKSFTNGYFLNEIQKTLDIGKAMGYNLDECYECVKEIVEGNDDTRALRSFGVLTRW</sequence>
<organism evidence="1 2">
    <name type="scientific">Lactuca saligna</name>
    <name type="common">Willowleaf lettuce</name>
    <dbReference type="NCBI Taxonomy" id="75948"/>
    <lineage>
        <taxon>Eukaryota</taxon>
        <taxon>Viridiplantae</taxon>
        <taxon>Streptophyta</taxon>
        <taxon>Embryophyta</taxon>
        <taxon>Tracheophyta</taxon>
        <taxon>Spermatophyta</taxon>
        <taxon>Magnoliopsida</taxon>
        <taxon>eudicotyledons</taxon>
        <taxon>Gunneridae</taxon>
        <taxon>Pentapetalae</taxon>
        <taxon>asterids</taxon>
        <taxon>campanulids</taxon>
        <taxon>Asterales</taxon>
        <taxon>Asteraceae</taxon>
        <taxon>Cichorioideae</taxon>
        <taxon>Cichorieae</taxon>
        <taxon>Lactucinae</taxon>
        <taxon>Lactuca</taxon>
    </lineage>
</organism>